<dbReference type="Gene3D" id="3.90.180.10">
    <property type="entry name" value="Medium-chain alcohol dehydrogenases, catalytic domain"/>
    <property type="match status" value="1"/>
</dbReference>
<evidence type="ECO:0000313" key="8">
    <source>
        <dbReference type="EMBL" id="KAF2769228.1"/>
    </source>
</evidence>
<dbReference type="OrthoDB" id="256333at2759"/>
<keyword evidence="6" id="KW-0520">NAD</keyword>
<comment type="cofactor">
    <cofactor evidence="1">
        <name>Zn(2+)</name>
        <dbReference type="ChEBI" id="CHEBI:29105"/>
    </cofactor>
</comment>
<dbReference type="InterPro" id="IPR036291">
    <property type="entry name" value="NAD(P)-bd_dom_sf"/>
</dbReference>
<dbReference type="AlphaFoldDB" id="A0A6G1L9Y0"/>
<dbReference type="Pfam" id="PF08240">
    <property type="entry name" value="ADH_N"/>
    <property type="match status" value="1"/>
</dbReference>
<comment type="similarity">
    <text evidence="2">Belongs to the zinc-containing alcohol dehydrogenase family.</text>
</comment>
<proteinExistence type="inferred from homology"/>
<feature type="domain" description="Enoyl reductase (ER)" evidence="7">
    <location>
        <begin position="10"/>
        <end position="351"/>
    </location>
</feature>
<dbReference type="InterPro" id="IPR013149">
    <property type="entry name" value="ADH-like_C"/>
</dbReference>
<dbReference type="Pfam" id="PF00107">
    <property type="entry name" value="ADH_zinc_N"/>
    <property type="match status" value="1"/>
</dbReference>
<evidence type="ECO:0000256" key="4">
    <source>
        <dbReference type="ARBA" id="ARBA00022833"/>
    </source>
</evidence>
<dbReference type="InterPro" id="IPR011032">
    <property type="entry name" value="GroES-like_sf"/>
</dbReference>
<evidence type="ECO:0000313" key="9">
    <source>
        <dbReference type="Proteomes" id="UP000799436"/>
    </source>
</evidence>
<gene>
    <name evidence="8" type="ORF">EJ03DRAFT_327501</name>
</gene>
<dbReference type="SMART" id="SM00829">
    <property type="entry name" value="PKS_ER"/>
    <property type="match status" value="1"/>
</dbReference>
<dbReference type="GO" id="GO:0046872">
    <property type="term" value="F:metal ion binding"/>
    <property type="evidence" value="ECO:0007669"/>
    <property type="project" value="UniProtKB-KW"/>
</dbReference>
<dbReference type="SUPFAM" id="SSF50129">
    <property type="entry name" value="GroES-like"/>
    <property type="match status" value="1"/>
</dbReference>
<reference evidence="8" key="1">
    <citation type="journal article" date="2020" name="Stud. Mycol.">
        <title>101 Dothideomycetes genomes: a test case for predicting lifestyles and emergence of pathogens.</title>
        <authorList>
            <person name="Haridas S."/>
            <person name="Albert R."/>
            <person name="Binder M."/>
            <person name="Bloem J."/>
            <person name="Labutti K."/>
            <person name="Salamov A."/>
            <person name="Andreopoulos B."/>
            <person name="Baker S."/>
            <person name="Barry K."/>
            <person name="Bills G."/>
            <person name="Bluhm B."/>
            <person name="Cannon C."/>
            <person name="Castanera R."/>
            <person name="Culley D."/>
            <person name="Daum C."/>
            <person name="Ezra D."/>
            <person name="Gonzalez J."/>
            <person name="Henrissat B."/>
            <person name="Kuo A."/>
            <person name="Liang C."/>
            <person name="Lipzen A."/>
            <person name="Lutzoni F."/>
            <person name="Magnuson J."/>
            <person name="Mondo S."/>
            <person name="Nolan M."/>
            <person name="Ohm R."/>
            <person name="Pangilinan J."/>
            <person name="Park H.-J."/>
            <person name="Ramirez L."/>
            <person name="Alfaro M."/>
            <person name="Sun H."/>
            <person name="Tritt A."/>
            <person name="Yoshinaga Y."/>
            <person name="Zwiers L.-H."/>
            <person name="Turgeon B."/>
            <person name="Goodwin S."/>
            <person name="Spatafora J."/>
            <person name="Crous P."/>
            <person name="Grigoriev I."/>
        </authorList>
    </citation>
    <scope>NUCLEOTIDE SEQUENCE</scope>
    <source>
        <strain evidence="8">CBS 116005</strain>
    </source>
</reference>
<dbReference type="PANTHER" id="PTHR42940:SF8">
    <property type="entry name" value="VACUOLAR PROTEIN SORTING-ASSOCIATED PROTEIN 11"/>
    <property type="match status" value="1"/>
</dbReference>
<keyword evidence="3" id="KW-0479">Metal-binding</keyword>
<keyword evidence="5" id="KW-0560">Oxidoreductase</keyword>
<dbReference type="SUPFAM" id="SSF51735">
    <property type="entry name" value="NAD(P)-binding Rossmann-fold domains"/>
    <property type="match status" value="1"/>
</dbReference>
<evidence type="ECO:0000256" key="2">
    <source>
        <dbReference type="ARBA" id="ARBA00008072"/>
    </source>
</evidence>
<evidence type="ECO:0000259" key="7">
    <source>
        <dbReference type="SMART" id="SM00829"/>
    </source>
</evidence>
<evidence type="ECO:0000256" key="5">
    <source>
        <dbReference type="ARBA" id="ARBA00023002"/>
    </source>
</evidence>
<accession>A0A6G1L9Y0</accession>
<name>A0A6G1L9Y0_9PEZI</name>
<protein>
    <submittedName>
        <fullName evidence="8">GroES-like protein</fullName>
    </submittedName>
</protein>
<dbReference type="FunFam" id="3.40.50.720:FF:000039">
    <property type="entry name" value="Alcohol dehydrogenase AdhP"/>
    <property type="match status" value="1"/>
</dbReference>
<sequence>MAPDIPKTMRAIQVTEFNKPYKINDSVPVPSALAPQDLLIKVAVASNCHTDGMVQAGIFGTMLPVIASHEGSGTVVAVGPEAEKAGFKVGDRVMAGIPYHPCGKCADCNGPENQRQYCTEVQMLGVHADGFLAEYAKIDSKNSTALPNEVTFESAAPLACAGRTIWRGVLQTQLKPGEWVALVGSGGGLGHLGIQFAKALGLKVIGVDARDDGLALSKENGADLVVDACKGKEANVAEIQKATGGQLADSTICVSDAKSAAGLACAITKMHGVMVQIAQPDTIEIPFPEIIFRDIKVHGSLICSPEESQSMLKTIAEHGVTVKTNPFQGLDSIEKLVEMVHGGKIQGKAITIVDPQQIKEEKTIGARF</sequence>
<dbReference type="Proteomes" id="UP000799436">
    <property type="component" value="Unassembled WGS sequence"/>
</dbReference>
<dbReference type="PANTHER" id="PTHR42940">
    <property type="entry name" value="ALCOHOL DEHYDROGENASE 1-RELATED"/>
    <property type="match status" value="1"/>
</dbReference>
<keyword evidence="4" id="KW-0862">Zinc</keyword>
<dbReference type="EMBL" id="ML995835">
    <property type="protein sequence ID" value="KAF2769228.1"/>
    <property type="molecule type" value="Genomic_DNA"/>
</dbReference>
<dbReference type="Gene3D" id="3.40.50.720">
    <property type="entry name" value="NAD(P)-binding Rossmann-like Domain"/>
    <property type="match status" value="1"/>
</dbReference>
<evidence type="ECO:0000256" key="3">
    <source>
        <dbReference type="ARBA" id="ARBA00022723"/>
    </source>
</evidence>
<evidence type="ECO:0000256" key="6">
    <source>
        <dbReference type="ARBA" id="ARBA00023027"/>
    </source>
</evidence>
<organism evidence="8 9">
    <name type="scientific">Teratosphaeria nubilosa</name>
    <dbReference type="NCBI Taxonomy" id="161662"/>
    <lineage>
        <taxon>Eukaryota</taxon>
        <taxon>Fungi</taxon>
        <taxon>Dikarya</taxon>
        <taxon>Ascomycota</taxon>
        <taxon>Pezizomycotina</taxon>
        <taxon>Dothideomycetes</taxon>
        <taxon>Dothideomycetidae</taxon>
        <taxon>Mycosphaerellales</taxon>
        <taxon>Teratosphaeriaceae</taxon>
        <taxon>Teratosphaeria</taxon>
    </lineage>
</organism>
<dbReference type="InterPro" id="IPR020843">
    <property type="entry name" value="ER"/>
</dbReference>
<dbReference type="GO" id="GO:0005737">
    <property type="term" value="C:cytoplasm"/>
    <property type="evidence" value="ECO:0007669"/>
    <property type="project" value="TreeGrafter"/>
</dbReference>
<evidence type="ECO:0000256" key="1">
    <source>
        <dbReference type="ARBA" id="ARBA00001947"/>
    </source>
</evidence>
<dbReference type="GO" id="GO:0004022">
    <property type="term" value="F:alcohol dehydrogenase (NAD+) activity"/>
    <property type="evidence" value="ECO:0007669"/>
    <property type="project" value="TreeGrafter"/>
</dbReference>
<keyword evidence="9" id="KW-1185">Reference proteome</keyword>
<dbReference type="InterPro" id="IPR013154">
    <property type="entry name" value="ADH-like_N"/>
</dbReference>